<sequence>MPKPRGMLRIDLPAPRYAEFSAPGRPYTFRFSRLANVELPPTGEADDRLNITYPKWGVTIYCSGATITPATLSAATEECRELIRRSVRDVRAVTEQAYEDPDARVYGVLFHIEGDSPAPIRFMLTDSAAHFFQGALYYSDRVSPDSVAPLTDYLLRDVAVLIQTFRWK</sequence>
<evidence type="ECO:0000313" key="2">
    <source>
        <dbReference type="Proteomes" id="UP000018837"/>
    </source>
</evidence>
<dbReference type="Proteomes" id="UP000018837">
    <property type="component" value="Unassembled WGS sequence"/>
</dbReference>
<dbReference type="PATRIC" id="fig|1411148.3.peg.519"/>
<proteinExistence type="predicted"/>
<accession>W2C7L8</accession>
<evidence type="ECO:0000313" key="1">
    <source>
        <dbReference type="EMBL" id="ETK02517.1"/>
    </source>
</evidence>
<comment type="caution">
    <text evidence="1">The sequence shown here is derived from an EMBL/GenBank/DDBJ whole genome shotgun (WGS) entry which is preliminary data.</text>
</comment>
<gene>
    <name evidence="1" type="ORF">N425_03875</name>
</gene>
<reference evidence="1 2" key="1">
    <citation type="submission" date="2013-11" db="EMBL/GenBank/DDBJ databases">
        <title>Single cell genomics of uncultured Tannerella BU063 (oral taxon 286).</title>
        <authorList>
            <person name="Beall C.J."/>
            <person name="Campbell A.G."/>
            <person name="Griffen A.L."/>
            <person name="Podar M."/>
            <person name="Leys E.J."/>
        </authorList>
    </citation>
    <scope>NUCLEOTIDE SEQUENCE [LARGE SCALE GENOMIC DNA]</scope>
    <source>
        <strain evidence="1">Cell 2</strain>
    </source>
</reference>
<name>W2C7L8_9BACT</name>
<dbReference type="InterPro" id="IPR019850">
    <property type="entry name" value="GldD-like"/>
</dbReference>
<keyword evidence="1" id="KW-0449">Lipoprotein</keyword>
<dbReference type="Pfam" id="PF25593">
    <property type="entry name" value="GldD_lipo"/>
    <property type="match status" value="1"/>
</dbReference>
<organism evidence="1 2">
    <name type="scientific">Tannerella sp. oral taxon BU063 isolate Cell 2</name>
    <dbReference type="NCBI Taxonomy" id="1411148"/>
    <lineage>
        <taxon>Bacteria</taxon>
        <taxon>Pseudomonadati</taxon>
        <taxon>Bacteroidota</taxon>
        <taxon>Bacteroidia</taxon>
        <taxon>Bacteroidales</taxon>
        <taxon>Tannerellaceae</taxon>
        <taxon>Tannerella</taxon>
    </lineage>
</organism>
<dbReference type="AlphaFoldDB" id="W2C7L8"/>
<dbReference type="EMBL" id="AYUF01000342">
    <property type="protein sequence ID" value="ETK02517.1"/>
    <property type="molecule type" value="Genomic_DNA"/>
</dbReference>
<protein>
    <submittedName>
        <fullName evidence="1">Gliding motility-associated lipoprotein GldD</fullName>
    </submittedName>
</protein>